<evidence type="ECO:0000313" key="2">
    <source>
        <dbReference type="EnsemblPlants" id="HORVU.MOREX.r3.7HG0636380.1.CDS1"/>
    </source>
</evidence>
<proteinExistence type="predicted"/>
<reference evidence="3" key="1">
    <citation type="journal article" date="2012" name="Nature">
        <title>A physical, genetic and functional sequence assembly of the barley genome.</title>
        <authorList>
            <consortium name="The International Barley Genome Sequencing Consortium"/>
            <person name="Mayer K.F."/>
            <person name="Waugh R."/>
            <person name="Brown J.W."/>
            <person name="Schulman A."/>
            <person name="Langridge P."/>
            <person name="Platzer M."/>
            <person name="Fincher G.B."/>
            <person name="Muehlbauer G.J."/>
            <person name="Sato K."/>
            <person name="Close T.J."/>
            <person name="Wise R.P."/>
            <person name="Stein N."/>
        </authorList>
    </citation>
    <scope>NUCLEOTIDE SEQUENCE [LARGE SCALE GENOMIC DNA]</scope>
    <source>
        <strain evidence="3">cv. Morex</strain>
    </source>
</reference>
<evidence type="ECO:0000256" key="1">
    <source>
        <dbReference type="SAM" id="SignalP"/>
    </source>
</evidence>
<dbReference type="Proteomes" id="UP000011116">
    <property type="component" value="Chromosome 7H"/>
</dbReference>
<reference evidence="2" key="2">
    <citation type="submission" date="2020-10" db="EMBL/GenBank/DDBJ databases">
        <authorList>
            <person name="Scholz U."/>
            <person name="Mascher M."/>
            <person name="Fiebig A."/>
        </authorList>
    </citation>
    <scope>NUCLEOTIDE SEQUENCE [LARGE SCALE GENOMIC DNA]</scope>
    <source>
        <strain evidence="2">cv. Morex</strain>
    </source>
</reference>
<dbReference type="Gramene" id="HORVU.MOREX.r3.7HG0636380.1">
    <property type="protein sequence ID" value="HORVU.MOREX.r3.7HG0636380.1.CDS1"/>
    <property type="gene ID" value="HORVU.MOREX.r3.7HG0636380"/>
</dbReference>
<name>A0A8I6YXX4_HORVV</name>
<dbReference type="AlphaFoldDB" id="A0A8I6YXX4"/>
<keyword evidence="1" id="KW-0732">Signal</keyword>
<feature type="signal peptide" evidence="1">
    <location>
        <begin position="1"/>
        <end position="17"/>
    </location>
</feature>
<evidence type="ECO:0008006" key="4">
    <source>
        <dbReference type="Google" id="ProtNLM"/>
    </source>
</evidence>
<reference evidence="2" key="3">
    <citation type="submission" date="2022-01" db="UniProtKB">
        <authorList>
            <consortium name="EnsemblPlants"/>
        </authorList>
    </citation>
    <scope>IDENTIFICATION</scope>
    <source>
        <strain evidence="2">subsp. vulgare</strain>
    </source>
</reference>
<organism evidence="2 3">
    <name type="scientific">Hordeum vulgare subsp. vulgare</name>
    <name type="common">Domesticated barley</name>
    <dbReference type="NCBI Taxonomy" id="112509"/>
    <lineage>
        <taxon>Eukaryota</taxon>
        <taxon>Viridiplantae</taxon>
        <taxon>Streptophyta</taxon>
        <taxon>Embryophyta</taxon>
        <taxon>Tracheophyta</taxon>
        <taxon>Spermatophyta</taxon>
        <taxon>Magnoliopsida</taxon>
        <taxon>Liliopsida</taxon>
        <taxon>Poales</taxon>
        <taxon>Poaceae</taxon>
        <taxon>BOP clade</taxon>
        <taxon>Pooideae</taxon>
        <taxon>Triticodae</taxon>
        <taxon>Triticeae</taxon>
        <taxon>Hordeinae</taxon>
        <taxon>Hordeum</taxon>
    </lineage>
</organism>
<dbReference type="EnsemblPlants" id="HORVU.MOREX.r3.7HG0636380.1">
    <property type="protein sequence ID" value="HORVU.MOREX.r3.7HG0636380.1.CDS1"/>
    <property type="gene ID" value="HORVU.MOREX.r3.7HG0636380"/>
</dbReference>
<sequence length="68" mass="7446">MLLRRLLLFLLVPCVCQLRGRVLRVCPSPSVLPVFMRSPTDCSSCSLFLLRVSPAVSGSASVLDERSP</sequence>
<keyword evidence="3" id="KW-1185">Reference proteome</keyword>
<feature type="chain" id="PRO_5035248709" description="Secreted protein" evidence="1">
    <location>
        <begin position="18"/>
        <end position="68"/>
    </location>
</feature>
<protein>
    <recommendedName>
        <fullName evidence="4">Secreted protein</fullName>
    </recommendedName>
</protein>
<evidence type="ECO:0000313" key="3">
    <source>
        <dbReference type="Proteomes" id="UP000011116"/>
    </source>
</evidence>
<accession>A0A8I6YXX4</accession>